<evidence type="ECO:0000256" key="2">
    <source>
        <dbReference type="PROSITE-ProRule" id="PRU00504"/>
    </source>
</evidence>
<gene>
    <name evidence="6" type="primary">LOC109477535</name>
</gene>
<dbReference type="Pfam" id="PF20706">
    <property type="entry name" value="GT4-conflict"/>
    <property type="match status" value="1"/>
</dbReference>
<keyword evidence="1" id="KW-0677">Repeat</keyword>
<dbReference type="RefSeq" id="XP_019634398.1">
    <property type="nucleotide sequence ID" value="XM_019778839.1"/>
</dbReference>
<sequence length="1119" mass="124976">MAEGRQGGQTGAERWVILLINDEYGTSKGGVSTINLEAVQTLKGKVVKDKAVVYATALRVPKQDQEAADRDGVTLITPYQSEGDKREPSLDWLTLEFKSHFPKSTLSSHEYQVSRDPKSVLPPHVDVIIGHADVTDTAARNIHDEYYKEADLIMFTHVLPEDTEYFKGGQRAMEASEKEDAMLSQVHNAKAAFSVGHRIFKHFKNKYRGDKKPRDHQLFFPRPSKVFEEVNIQPDSGEGELVVLSIGRVKNAENLKGYNLIARAIGIVRKYLESLRWITRGISKDAWEKSMKILEANLNSGDLKPTLRPYGTQEDIRNDMKTAHLVLMPSRSEPFGLVGLEAIAAGIPVLISDKSGLADMIKRLVAEKKLPPGLNNRIVETSMRDSDMDKTAEKWADKIRDTLTDTDRAFRDAKEFKDALLKSKYWEDSEREFLQACSIIEITLKDVDKAAAEYKAAVEDVISKISQQVDNLDRERKATAENCKQVEKEVKQHYEELISKLEKEKQEMISKIQEIKKEREEELTREKEKLETELKKSKEEEIFFEQISDRKDDTEAALRELKEKLQQVEEKVEKLSMQETGIISLVGQPKVTLKQLQSEVPGGSVFPQEKKQKSLREEDKPPGEDDKPPGEEDKPPGEEDKPPGEEDKPPGEEGKPPGEEDKPPGEEQKPPGEEEKPPGEEEKPPGEEEKPPGEEEKPPGEEEKPPGEEEKPPGEEEKPPGEEEKPPKFSSGSLSESVRFTIDVEEPTVESLPCFVTVTTNNADLTGGKVAPQIEVTSPQGKTTLIQTTAHTSPPLAAGKGQTSRVSRVWGAEWRPQQSGKHTLGVCMGGMEDLCSLTIDVSCNNPVVRLGEWGNQQGQFRRPIDVAVRGDRLYVTDCLNDRVQVFDLSGKFCHSFPTVTDYPKGLAVQTDGTIVVNSEEEVKKFSPSGELLHKFPLHLGEYSDPWGLAVQRDGRVVVADPGKHSIFLFEADGTLVKQVGGQGKGEGQFDPRFVCVDKEDNIIVSDTYNHRVQVFDRNLNYKHKFGQEGRQPQDMRYPTGVSADSRGNIVLANNGGITGGVKHSVKLQVFRPDGTWVSTISSDGDKLNLPNGVAVTEDGHVFVADSGEYDDCIRKYRYM</sequence>
<keyword evidence="3" id="KW-0175">Coiled coil</keyword>
<name>A0A6P4ZCJ8_BRABE</name>
<dbReference type="GeneID" id="109477535"/>
<evidence type="ECO:0000256" key="3">
    <source>
        <dbReference type="SAM" id="Coils"/>
    </source>
</evidence>
<evidence type="ECO:0000256" key="1">
    <source>
        <dbReference type="ARBA" id="ARBA00022737"/>
    </source>
</evidence>
<evidence type="ECO:0000256" key="4">
    <source>
        <dbReference type="SAM" id="MobiDB-lite"/>
    </source>
</evidence>
<dbReference type="AlphaFoldDB" id="A0A6P4ZCJ8"/>
<organism evidence="5 6">
    <name type="scientific">Branchiostoma belcheri</name>
    <name type="common">Amphioxus</name>
    <dbReference type="NCBI Taxonomy" id="7741"/>
    <lineage>
        <taxon>Eukaryota</taxon>
        <taxon>Metazoa</taxon>
        <taxon>Chordata</taxon>
        <taxon>Cephalochordata</taxon>
        <taxon>Leptocardii</taxon>
        <taxon>Amphioxiformes</taxon>
        <taxon>Branchiostomatidae</taxon>
        <taxon>Branchiostoma</taxon>
    </lineage>
</organism>
<feature type="region of interest" description="Disordered" evidence="4">
    <location>
        <begin position="596"/>
        <end position="736"/>
    </location>
</feature>
<dbReference type="CDD" id="cd03801">
    <property type="entry name" value="GT4_PimA-like"/>
    <property type="match status" value="1"/>
</dbReference>
<keyword evidence="5" id="KW-1185">Reference proteome</keyword>
<evidence type="ECO:0000313" key="6">
    <source>
        <dbReference type="RefSeq" id="XP_019634398.1"/>
    </source>
</evidence>
<protein>
    <submittedName>
        <fullName evidence="6">Uncharacterized protein LOC109477535 isoform X2</fullName>
    </submittedName>
</protein>
<dbReference type="SUPFAM" id="SSF53756">
    <property type="entry name" value="UDP-Glycosyltransferase/glycogen phosphorylase"/>
    <property type="match status" value="1"/>
</dbReference>
<dbReference type="PANTHER" id="PTHR24104:SF57">
    <property type="entry name" value="BEE-MILK PROTEIN"/>
    <property type="match status" value="1"/>
</dbReference>
<dbReference type="OrthoDB" id="443318at2759"/>
<dbReference type="GO" id="GO:0061630">
    <property type="term" value="F:ubiquitin protein ligase activity"/>
    <property type="evidence" value="ECO:0007669"/>
    <property type="project" value="TreeGrafter"/>
</dbReference>
<feature type="repeat" description="NHL" evidence="2">
    <location>
        <begin position="929"/>
        <end position="972"/>
    </location>
</feature>
<evidence type="ECO:0000313" key="5">
    <source>
        <dbReference type="Proteomes" id="UP000515135"/>
    </source>
</evidence>
<feature type="repeat" description="NHL" evidence="2">
    <location>
        <begin position="849"/>
        <end position="889"/>
    </location>
</feature>
<accession>A0A6P4ZCJ8</accession>
<dbReference type="InterPro" id="IPR001258">
    <property type="entry name" value="NHL_repeat"/>
</dbReference>
<feature type="coiled-coil region" evidence="3">
    <location>
        <begin position="455"/>
        <end position="578"/>
    </location>
</feature>
<dbReference type="PROSITE" id="PS51125">
    <property type="entry name" value="NHL"/>
    <property type="match status" value="3"/>
</dbReference>
<dbReference type="InterPro" id="IPR050952">
    <property type="entry name" value="TRIM-NHL_E3_ligases"/>
</dbReference>
<proteinExistence type="predicted"/>
<dbReference type="PANTHER" id="PTHR24104">
    <property type="entry name" value="E3 UBIQUITIN-PROTEIN LIGASE NHLRC1-RELATED"/>
    <property type="match status" value="1"/>
</dbReference>
<dbReference type="InterPro" id="IPR011042">
    <property type="entry name" value="6-blade_b-propeller_TolB-like"/>
</dbReference>
<dbReference type="FunFam" id="2.120.10.30:FF:000095">
    <property type="entry name" value="Uncharacterized protein"/>
    <property type="match status" value="1"/>
</dbReference>
<dbReference type="Gene3D" id="3.40.50.2000">
    <property type="entry name" value="Glycogen Phosphorylase B"/>
    <property type="match status" value="1"/>
</dbReference>
<dbReference type="SUPFAM" id="SSF101898">
    <property type="entry name" value="NHL repeat"/>
    <property type="match status" value="1"/>
</dbReference>
<dbReference type="Proteomes" id="UP000515135">
    <property type="component" value="Unplaced"/>
</dbReference>
<dbReference type="GO" id="GO:0043161">
    <property type="term" value="P:proteasome-mediated ubiquitin-dependent protein catabolic process"/>
    <property type="evidence" value="ECO:0007669"/>
    <property type="project" value="TreeGrafter"/>
</dbReference>
<dbReference type="Pfam" id="PF01436">
    <property type="entry name" value="NHL"/>
    <property type="match status" value="1"/>
</dbReference>
<feature type="compositionally biased region" description="Basic and acidic residues" evidence="4">
    <location>
        <begin position="608"/>
        <end position="727"/>
    </location>
</feature>
<feature type="repeat" description="NHL" evidence="2">
    <location>
        <begin position="976"/>
        <end position="1018"/>
    </location>
</feature>
<reference evidence="6" key="1">
    <citation type="submission" date="2025-08" db="UniProtKB">
        <authorList>
            <consortium name="RefSeq"/>
        </authorList>
    </citation>
    <scope>IDENTIFICATION</scope>
    <source>
        <tissue evidence="6">Gonad</tissue>
    </source>
</reference>
<dbReference type="Gene3D" id="2.120.10.30">
    <property type="entry name" value="TolB, C-terminal domain"/>
    <property type="match status" value="2"/>
</dbReference>
<dbReference type="GO" id="GO:0000209">
    <property type="term" value="P:protein polyubiquitination"/>
    <property type="evidence" value="ECO:0007669"/>
    <property type="project" value="TreeGrafter"/>
</dbReference>